<keyword evidence="2" id="KW-1185">Reference proteome</keyword>
<organism evidence="1 2">
    <name type="scientific">Euplotes crassus</name>
    <dbReference type="NCBI Taxonomy" id="5936"/>
    <lineage>
        <taxon>Eukaryota</taxon>
        <taxon>Sar</taxon>
        <taxon>Alveolata</taxon>
        <taxon>Ciliophora</taxon>
        <taxon>Intramacronucleata</taxon>
        <taxon>Spirotrichea</taxon>
        <taxon>Hypotrichia</taxon>
        <taxon>Euplotida</taxon>
        <taxon>Euplotidae</taxon>
        <taxon>Moneuplotes</taxon>
    </lineage>
</organism>
<dbReference type="EMBL" id="CAMPGE010009452">
    <property type="protein sequence ID" value="CAI2368319.1"/>
    <property type="molecule type" value="Genomic_DNA"/>
</dbReference>
<comment type="caution">
    <text evidence="1">The sequence shown here is derived from an EMBL/GenBank/DDBJ whole genome shotgun (WGS) entry which is preliminary data.</text>
</comment>
<evidence type="ECO:0000313" key="2">
    <source>
        <dbReference type="Proteomes" id="UP001295684"/>
    </source>
</evidence>
<dbReference type="Proteomes" id="UP001295684">
    <property type="component" value="Unassembled WGS sequence"/>
</dbReference>
<dbReference type="AlphaFoldDB" id="A0AAD1X9P4"/>
<gene>
    <name evidence="1" type="ORF">ECRASSUSDP1_LOCUS9610</name>
</gene>
<reference evidence="1" key="1">
    <citation type="submission" date="2023-07" db="EMBL/GenBank/DDBJ databases">
        <authorList>
            <consortium name="AG Swart"/>
            <person name="Singh M."/>
            <person name="Singh A."/>
            <person name="Seah K."/>
            <person name="Emmerich C."/>
        </authorList>
    </citation>
    <scope>NUCLEOTIDE SEQUENCE</scope>
    <source>
        <strain evidence="1">DP1</strain>
    </source>
</reference>
<proteinExistence type="predicted"/>
<sequence length="63" mass="7688">MILLQSKEWPKSGTFLIIIWQLENLRCCIILHSERSFINDFWEDYEILKVNFSRYTGIFVLFE</sequence>
<name>A0AAD1X9P4_EUPCR</name>
<evidence type="ECO:0000313" key="1">
    <source>
        <dbReference type="EMBL" id="CAI2368319.1"/>
    </source>
</evidence>
<protein>
    <submittedName>
        <fullName evidence="1">Uncharacterized protein</fullName>
    </submittedName>
</protein>
<accession>A0AAD1X9P4</accession>